<dbReference type="EMBL" id="LBYB01000004">
    <property type="protein sequence ID" value="KKR42066.1"/>
    <property type="molecule type" value="Genomic_DNA"/>
</dbReference>
<dbReference type="PATRIC" id="fig|1618431.3.peg.613"/>
<accession>A0A0G0QXA8</accession>
<evidence type="ECO:0000313" key="3">
    <source>
        <dbReference type="Proteomes" id="UP000034881"/>
    </source>
</evidence>
<dbReference type="Gene3D" id="3.30.70.60">
    <property type="match status" value="1"/>
</dbReference>
<name>A0A0G0QXA8_9BACT</name>
<reference evidence="2 3" key="1">
    <citation type="journal article" date="2015" name="Nature">
        <title>rRNA introns, odd ribosomes, and small enigmatic genomes across a large radiation of phyla.</title>
        <authorList>
            <person name="Brown C.T."/>
            <person name="Hug L.A."/>
            <person name="Thomas B.C."/>
            <person name="Sharon I."/>
            <person name="Castelle C.J."/>
            <person name="Singh A."/>
            <person name="Wilkins M.J."/>
            <person name="Williams K.H."/>
            <person name="Banfield J.F."/>
        </authorList>
    </citation>
    <scope>NUCLEOTIDE SEQUENCE [LARGE SCALE GENOMIC DNA]</scope>
</reference>
<keyword evidence="1" id="KW-0472">Membrane</keyword>
<dbReference type="Proteomes" id="UP000034881">
    <property type="component" value="Unassembled WGS sequence"/>
</dbReference>
<keyword evidence="1" id="KW-1133">Transmembrane helix</keyword>
<dbReference type="InterPro" id="IPR014717">
    <property type="entry name" value="Transl_elong_EF1B/ribsomal_bS6"/>
</dbReference>
<gene>
    <name evidence="2" type="ORF">UT77_C0004G0050</name>
</gene>
<evidence type="ECO:0000256" key="1">
    <source>
        <dbReference type="SAM" id="Phobius"/>
    </source>
</evidence>
<evidence type="ECO:0008006" key="4">
    <source>
        <dbReference type="Google" id="ProtNLM"/>
    </source>
</evidence>
<feature type="transmembrane region" description="Helical" evidence="1">
    <location>
        <begin position="26"/>
        <end position="45"/>
    </location>
</feature>
<protein>
    <recommendedName>
        <fullName evidence="4">Pilus assembly protein, PilO</fullName>
    </recommendedName>
</protein>
<proteinExistence type="predicted"/>
<dbReference type="InterPro" id="IPR034756">
    <property type="entry name" value="T2SSM_b"/>
</dbReference>
<sequence>MKNKSTLYSRYFTYIKPISKLPIIKNYGPTIFTLLTISILTIFAIRPTVETILVLQKKLADEEEILQKVTDKVNNLSLGQRNYDNLDQNIKEKISQAIPDAISLKSVVQSLEEAARLHEASISALQIQPLTINAKLSSQIGQVSEISFIFNLEGKYESLVALLQDLKTSSRLVSIDNLSVTKTNEDSGLIMSLSGKAYYLK</sequence>
<organism evidence="2 3">
    <name type="scientific">Candidatus Daviesbacteria bacterium GW2011_GWC2_40_12</name>
    <dbReference type="NCBI Taxonomy" id="1618431"/>
    <lineage>
        <taxon>Bacteria</taxon>
        <taxon>Candidatus Daviesiibacteriota</taxon>
    </lineage>
</organism>
<dbReference type="AlphaFoldDB" id="A0A0G0QXA8"/>
<comment type="caution">
    <text evidence="2">The sequence shown here is derived from an EMBL/GenBank/DDBJ whole genome shotgun (WGS) entry which is preliminary data.</text>
</comment>
<evidence type="ECO:0000313" key="2">
    <source>
        <dbReference type="EMBL" id="KKR42066.1"/>
    </source>
</evidence>
<dbReference type="Pfam" id="PF10741">
    <property type="entry name" value="T2SSM_b"/>
    <property type="match status" value="1"/>
</dbReference>
<keyword evidence="1" id="KW-0812">Transmembrane</keyword>